<dbReference type="RefSeq" id="WP_078933941.1">
    <property type="nucleotide sequence ID" value="NZ_FUWG01000016.1"/>
</dbReference>
<dbReference type="InterPro" id="IPR007621">
    <property type="entry name" value="TPM_dom"/>
</dbReference>
<dbReference type="EMBL" id="FUWG01000016">
    <property type="protein sequence ID" value="SJZ67370.1"/>
    <property type="molecule type" value="Genomic_DNA"/>
</dbReference>
<feature type="transmembrane region" description="Helical" evidence="1">
    <location>
        <begin position="90"/>
        <end position="112"/>
    </location>
</feature>
<accession>A0A1T4MJU9</accession>
<evidence type="ECO:0000259" key="2">
    <source>
        <dbReference type="Pfam" id="PF04536"/>
    </source>
</evidence>
<dbReference type="PANTHER" id="PTHR30373">
    <property type="entry name" value="UPF0603 PROTEIN YGCG"/>
    <property type="match status" value="1"/>
</dbReference>
<sequence length="231" mass="26014">MNTRQLLKKIKLSDSDMAEIKAAVKKVEDKTTGEIALALTAESSSYSFWELLASIYIAAFIFIIMLPLAPAINSFYERLRWAQPVWFLPAFYGIACLATIVISFCVMNVPIIDRFIIPRDIRRKEVTHRAFRYFTESGIYDTNEHSGILIFVSYMERQVRIVADSGIAKKIPQDLWNIIADELAAGIKTGHTKEGFTGAIEKCGELLAEHFPAHSENPNELPDGLVILTED</sequence>
<feature type="transmembrane region" description="Helical" evidence="1">
    <location>
        <begin position="51"/>
        <end position="70"/>
    </location>
</feature>
<protein>
    <submittedName>
        <fullName evidence="3">Putative membrane protein</fullName>
    </submittedName>
</protein>
<dbReference type="AlphaFoldDB" id="A0A1T4MJU9"/>
<keyword evidence="1" id="KW-0812">Transmembrane</keyword>
<dbReference type="Proteomes" id="UP000190423">
    <property type="component" value="Unassembled WGS sequence"/>
</dbReference>
<keyword evidence="1" id="KW-0472">Membrane</keyword>
<evidence type="ECO:0000256" key="1">
    <source>
        <dbReference type="SAM" id="Phobius"/>
    </source>
</evidence>
<dbReference type="PANTHER" id="PTHR30373:SF8">
    <property type="entry name" value="BLL7265 PROTEIN"/>
    <property type="match status" value="1"/>
</dbReference>
<dbReference type="STRING" id="261392.SAMN02745149_02010"/>
<organism evidence="3 4">
    <name type="scientific">Treponema porcinum</name>
    <dbReference type="NCBI Taxonomy" id="261392"/>
    <lineage>
        <taxon>Bacteria</taxon>
        <taxon>Pseudomonadati</taxon>
        <taxon>Spirochaetota</taxon>
        <taxon>Spirochaetia</taxon>
        <taxon>Spirochaetales</taxon>
        <taxon>Treponemataceae</taxon>
        <taxon>Treponema</taxon>
    </lineage>
</organism>
<dbReference type="OrthoDB" id="5825388at2"/>
<dbReference type="Pfam" id="PF04536">
    <property type="entry name" value="TPM_phosphatase"/>
    <property type="match status" value="1"/>
</dbReference>
<reference evidence="3 4" key="1">
    <citation type="submission" date="2017-02" db="EMBL/GenBank/DDBJ databases">
        <authorList>
            <person name="Peterson S.W."/>
        </authorList>
    </citation>
    <scope>NUCLEOTIDE SEQUENCE [LARGE SCALE GENOMIC DNA]</scope>
    <source>
        <strain evidence="3 4">ATCC BAA-908</strain>
    </source>
</reference>
<name>A0A1T4MJU9_TREPO</name>
<gene>
    <name evidence="3" type="ORF">SAMN02745149_02010</name>
</gene>
<dbReference type="Gene3D" id="3.10.310.50">
    <property type="match status" value="1"/>
</dbReference>
<proteinExistence type="predicted"/>
<feature type="domain" description="TPM" evidence="2">
    <location>
        <begin position="123"/>
        <end position="204"/>
    </location>
</feature>
<dbReference type="GeneID" id="78317282"/>
<keyword evidence="1" id="KW-1133">Transmembrane helix</keyword>
<evidence type="ECO:0000313" key="3">
    <source>
        <dbReference type="EMBL" id="SJZ67370.1"/>
    </source>
</evidence>
<evidence type="ECO:0000313" key="4">
    <source>
        <dbReference type="Proteomes" id="UP000190423"/>
    </source>
</evidence>
<keyword evidence="4" id="KW-1185">Reference proteome</keyword>